<sequence length="159" mass="19194">MKMSYSILSIIGILVVVVMFSGCGFRYFDPQYYEFKGLAEKESGFYIVEAEFFDEFQQENFKNLSNGYRVKSEEITDMTIINSRICEYRFSMLYFIDSSNKKHIISYYRVFRYKEHGLWLRGDEGRGFWWQNTQNIDHTSWNNVFYYNKENGSFIKGEW</sequence>
<keyword evidence="1" id="KW-0812">Transmembrane</keyword>
<proteinExistence type="predicted"/>
<keyword evidence="3" id="KW-1185">Reference proteome</keyword>
<evidence type="ECO:0000313" key="3">
    <source>
        <dbReference type="Proteomes" id="UP000256379"/>
    </source>
</evidence>
<organism evidence="2 3">
    <name type="scientific">Helicobacter didelphidarum</name>
    <dbReference type="NCBI Taxonomy" id="2040648"/>
    <lineage>
        <taxon>Bacteria</taxon>
        <taxon>Pseudomonadati</taxon>
        <taxon>Campylobacterota</taxon>
        <taxon>Epsilonproteobacteria</taxon>
        <taxon>Campylobacterales</taxon>
        <taxon>Helicobacteraceae</taxon>
        <taxon>Helicobacter</taxon>
    </lineage>
</organism>
<dbReference type="Proteomes" id="UP000256379">
    <property type="component" value="Unassembled WGS sequence"/>
</dbReference>
<dbReference type="EMBL" id="NXLQ01000126">
    <property type="protein sequence ID" value="RDU59584.1"/>
    <property type="molecule type" value="Genomic_DNA"/>
</dbReference>
<evidence type="ECO:0008006" key="4">
    <source>
        <dbReference type="Google" id="ProtNLM"/>
    </source>
</evidence>
<dbReference type="OrthoDB" id="5326079at2"/>
<reference evidence="2 3" key="1">
    <citation type="submission" date="2018-04" db="EMBL/GenBank/DDBJ databases">
        <title>Novel Campyloabacter and Helicobacter Species and Strains.</title>
        <authorList>
            <person name="Mannion A.J."/>
            <person name="Shen Z."/>
            <person name="Fox J.G."/>
        </authorList>
    </citation>
    <scope>NUCLEOTIDE SEQUENCE [LARGE SCALE GENOMIC DNA]</scope>
    <source>
        <strain evidence="2 3">MIT 17-337</strain>
    </source>
</reference>
<feature type="transmembrane region" description="Helical" evidence="1">
    <location>
        <begin position="6"/>
        <end position="28"/>
    </location>
</feature>
<name>A0A3D8I4A7_9HELI</name>
<keyword evidence="1" id="KW-1133">Transmembrane helix</keyword>
<gene>
    <name evidence="2" type="ORF">CQA53_11380</name>
</gene>
<dbReference type="PROSITE" id="PS51257">
    <property type="entry name" value="PROKAR_LIPOPROTEIN"/>
    <property type="match status" value="1"/>
</dbReference>
<accession>A0A3D8I4A7</accession>
<comment type="caution">
    <text evidence="2">The sequence shown here is derived from an EMBL/GenBank/DDBJ whole genome shotgun (WGS) entry which is preliminary data.</text>
</comment>
<keyword evidence="1" id="KW-0472">Membrane</keyword>
<evidence type="ECO:0000313" key="2">
    <source>
        <dbReference type="EMBL" id="RDU59584.1"/>
    </source>
</evidence>
<evidence type="ECO:0000256" key="1">
    <source>
        <dbReference type="SAM" id="Phobius"/>
    </source>
</evidence>
<dbReference type="AlphaFoldDB" id="A0A3D8I4A7"/>
<protein>
    <recommendedName>
        <fullName evidence="4">Lipoprotein</fullName>
    </recommendedName>
</protein>